<dbReference type="RefSeq" id="WP_275307732.1">
    <property type="nucleotide sequence ID" value="NZ_CP095749.1"/>
</dbReference>
<keyword evidence="1" id="KW-0235">DNA replication</keyword>
<sequence length="505" mass="54796">MPHRNVPPPRTSPEPPVSGDAQGNTPRDPLAERAVLGTCLHRPDDVDQVRSVLDGADFYEPRHGTIWAALLQLRRDEAPTSPIAVTDLLRRQGDLERVGGPAYLHHLADECGEPGRAEYYASIVRRLAGLRAVQAAGLQAVQRAGDPGADPDEVLAAVEDLVRAQRERSRTTAGSRLDRYMSDGWDFVTETGAPADPLWGTPEQTAWAKGESLMIVGPPGVGKTTLAHQVVLARLGVYEAVLDLPVAEGERVLYLALDRPPQIARALRRHLGPRDEPTLRDRLRVWSGPLPTTLDKEPHLLAELSAAHKADTVVIDSLKDAVSRLTEDEAAIAYNNARQHALREGAQVLELHHQRKSTAEAPRDQRPVLDRVYGSTWFVSGAGSVLFVAGEAGDPAVKIHHLKTPTGEIGPLPVIHNHERGTSYVEETLDPLALVRASPEGLTPRELASHLTEEAKPSRADVEKARRKLDQLARAGHVERTQGSAGGTGGGSQARYRAHRLVAVS</sequence>
<dbReference type="InterPro" id="IPR007693">
    <property type="entry name" value="DNA_helicase_DnaB-like_N"/>
</dbReference>
<protein>
    <submittedName>
        <fullName evidence="5">AAA family ATPase</fullName>
    </submittedName>
</protein>
<dbReference type="SUPFAM" id="SSF48024">
    <property type="entry name" value="N-terminal domain of DnaB helicase"/>
    <property type="match status" value="1"/>
</dbReference>
<evidence type="ECO:0000256" key="1">
    <source>
        <dbReference type="ARBA" id="ARBA00022705"/>
    </source>
</evidence>
<dbReference type="SUPFAM" id="SSF52540">
    <property type="entry name" value="P-loop containing nucleoside triphosphate hydrolases"/>
    <property type="match status" value="1"/>
</dbReference>
<dbReference type="Pfam" id="PF00772">
    <property type="entry name" value="DnaB"/>
    <property type="match status" value="1"/>
</dbReference>
<proteinExistence type="predicted"/>
<evidence type="ECO:0000313" key="5">
    <source>
        <dbReference type="EMBL" id="WEB40451.1"/>
    </source>
</evidence>
<dbReference type="InterPro" id="IPR036185">
    <property type="entry name" value="DNA_heli_DnaB-like_N_sf"/>
</dbReference>
<dbReference type="PANTHER" id="PTHR30153">
    <property type="entry name" value="REPLICATIVE DNA HELICASE DNAB"/>
    <property type="match status" value="1"/>
</dbReference>
<evidence type="ECO:0000256" key="2">
    <source>
        <dbReference type="ARBA" id="ARBA00023125"/>
    </source>
</evidence>
<feature type="compositionally biased region" description="Basic residues" evidence="3">
    <location>
        <begin position="496"/>
        <end position="505"/>
    </location>
</feature>
<dbReference type="Gene3D" id="3.40.50.300">
    <property type="entry name" value="P-loop containing nucleotide triphosphate hydrolases"/>
    <property type="match status" value="1"/>
</dbReference>
<gene>
    <name evidence="5" type="ORF">MOV08_14930</name>
</gene>
<keyword evidence="6" id="KW-1185">Reference proteome</keyword>
<dbReference type="Gene3D" id="1.10.860.10">
    <property type="entry name" value="DNAb Helicase, Chain A"/>
    <property type="match status" value="1"/>
</dbReference>
<feature type="region of interest" description="Disordered" evidence="3">
    <location>
        <begin position="1"/>
        <end position="28"/>
    </location>
</feature>
<feature type="domain" description="DNA helicase DnaB-like N-terminal" evidence="4">
    <location>
        <begin position="26"/>
        <end position="125"/>
    </location>
</feature>
<name>A0ABY8A9R3_9ACTN</name>
<evidence type="ECO:0000256" key="3">
    <source>
        <dbReference type="SAM" id="MobiDB-lite"/>
    </source>
</evidence>
<dbReference type="Pfam" id="PF13481">
    <property type="entry name" value="AAA_25"/>
    <property type="match status" value="1"/>
</dbReference>
<feature type="region of interest" description="Disordered" evidence="3">
    <location>
        <begin position="473"/>
        <end position="505"/>
    </location>
</feature>
<dbReference type="InterPro" id="IPR016136">
    <property type="entry name" value="DNA_helicase_N/primase_C"/>
</dbReference>
<feature type="compositionally biased region" description="Pro residues" evidence="3">
    <location>
        <begin position="1"/>
        <end position="16"/>
    </location>
</feature>
<evidence type="ECO:0000313" key="6">
    <source>
        <dbReference type="Proteomes" id="UP001218629"/>
    </source>
</evidence>
<dbReference type="EMBL" id="CP095749">
    <property type="protein sequence ID" value="WEB40451.1"/>
    <property type="molecule type" value="Genomic_DNA"/>
</dbReference>
<reference evidence="5 6" key="1">
    <citation type="submission" date="2022-03" db="EMBL/GenBank/DDBJ databases">
        <title>Streptomyces yunnanensis P86,complete genome.</title>
        <authorList>
            <person name="Chen S."/>
            <person name="Zhang Q."/>
        </authorList>
    </citation>
    <scope>NUCLEOTIDE SEQUENCE [LARGE SCALE GENOMIC DNA]</scope>
    <source>
        <strain evidence="5 6">P86</strain>
    </source>
</reference>
<organism evidence="5 6">
    <name type="scientific">Streptomyces yunnanensis</name>
    <dbReference type="NCBI Taxonomy" id="156453"/>
    <lineage>
        <taxon>Bacteria</taxon>
        <taxon>Bacillati</taxon>
        <taxon>Actinomycetota</taxon>
        <taxon>Actinomycetes</taxon>
        <taxon>Kitasatosporales</taxon>
        <taxon>Streptomycetaceae</taxon>
        <taxon>Streptomyces</taxon>
    </lineage>
</organism>
<accession>A0ABY8A9R3</accession>
<dbReference type="Proteomes" id="UP001218629">
    <property type="component" value="Chromosome"/>
</dbReference>
<dbReference type="PANTHER" id="PTHR30153:SF2">
    <property type="entry name" value="REPLICATIVE DNA HELICASE"/>
    <property type="match status" value="1"/>
</dbReference>
<evidence type="ECO:0000259" key="4">
    <source>
        <dbReference type="Pfam" id="PF00772"/>
    </source>
</evidence>
<keyword evidence="2" id="KW-0238">DNA-binding</keyword>
<dbReference type="InterPro" id="IPR027417">
    <property type="entry name" value="P-loop_NTPase"/>
</dbReference>